<proteinExistence type="predicted"/>
<reference evidence="2" key="1">
    <citation type="submission" date="2012-02" db="EMBL/GenBank/DDBJ databases">
        <title>The complete genome of Halobacteroides halobius DSM 5150.</title>
        <authorList>
            <person name="Lucas S."/>
            <person name="Copeland A."/>
            <person name="Lapidus A."/>
            <person name="Glavina del Rio T."/>
            <person name="Dalin E."/>
            <person name="Tice H."/>
            <person name="Bruce D."/>
            <person name="Goodwin L."/>
            <person name="Pitluck S."/>
            <person name="Peters L."/>
            <person name="Mikhailova N."/>
            <person name="Gu W."/>
            <person name="Kyrpides N."/>
            <person name="Mavromatis K."/>
            <person name="Ivanova N."/>
            <person name="Brettin T."/>
            <person name="Detter J.C."/>
            <person name="Han C."/>
            <person name="Larimer F."/>
            <person name="Land M."/>
            <person name="Hauser L."/>
            <person name="Markowitz V."/>
            <person name="Cheng J.-F."/>
            <person name="Hugenholtz P."/>
            <person name="Woyke T."/>
            <person name="Wu D."/>
            <person name="Tindall B."/>
            <person name="Pomrenke H."/>
            <person name="Brambilla E."/>
            <person name="Klenk H.-P."/>
            <person name="Eisen J.A."/>
        </authorList>
    </citation>
    <scope>NUCLEOTIDE SEQUENCE [LARGE SCALE GENOMIC DNA]</scope>
    <source>
        <strain evidence="2">ATCC 35273 / DSM 5150 / MD-1</strain>
    </source>
</reference>
<gene>
    <name evidence="1" type="ordered locus">Halha_0727</name>
</gene>
<dbReference type="EMBL" id="CP003359">
    <property type="protein sequence ID" value="AGB40700.1"/>
    <property type="molecule type" value="Genomic_DNA"/>
</dbReference>
<keyword evidence="2" id="KW-1185">Reference proteome</keyword>
<sequence length="90" mass="10557">MRRSKGDYEVLLEITDADNLNNSYALLRDEERYGIENNNINSPYNGVTWKNSADEMLDYIEENVEETDDYIKEHFIGAIKGKLKMLSYQQ</sequence>
<dbReference type="Proteomes" id="UP000010880">
    <property type="component" value="Chromosome"/>
</dbReference>
<accession>L0K827</accession>
<dbReference type="KEGG" id="hhl:Halha_0727"/>
<organism evidence="1 2">
    <name type="scientific">Halobacteroides halobius (strain ATCC 35273 / DSM 5150 / MD-1)</name>
    <dbReference type="NCBI Taxonomy" id="748449"/>
    <lineage>
        <taxon>Bacteria</taxon>
        <taxon>Bacillati</taxon>
        <taxon>Bacillota</taxon>
        <taxon>Clostridia</taxon>
        <taxon>Halanaerobiales</taxon>
        <taxon>Halobacteroidaceae</taxon>
        <taxon>Halobacteroides</taxon>
    </lineage>
</organism>
<protein>
    <submittedName>
        <fullName evidence="1">Uncharacterized protein</fullName>
    </submittedName>
</protein>
<evidence type="ECO:0000313" key="1">
    <source>
        <dbReference type="EMBL" id="AGB40700.1"/>
    </source>
</evidence>
<evidence type="ECO:0000313" key="2">
    <source>
        <dbReference type="Proteomes" id="UP000010880"/>
    </source>
</evidence>
<dbReference type="AlphaFoldDB" id="L0K827"/>
<name>L0K827_HALHC</name>
<dbReference type="STRING" id="748449.Halha_0727"/>
<dbReference type="HOGENOM" id="CLU_2436705_0_0_9"/>
<dbReference type="RefSeq" id="WP_015326426.1">
    <property type="nucleotide sequence ID" value="NC_019978.1"/>
</dbReference>